<organism evidence="1 2">
    <name type="scientific">Mycolicibacterium nivoides</name>
    <dbReference type="NCBI Taxonomy" id="2487344"/>
    <lineage>
        <taxon>Bacteria</taxon>
        <taxon>Bacillati</taxon>
        <taxon>Actinomycetota</taxon>
        <taxon>Actinomycetes</taxon>
        <taxon>Mycobacteriales</taxon>
        <taxon>Mycobacteriaceae</taxon>
        <taxon>Mycolicibacterium</taxon>
    </lineage>
</organism>
<evidence type="ECO:0000313" key="2">
    <source>
        <dbReference type="Proteomes" id="UP001635816"/>
    </source>
</evidence>
<dbReference type="SUPFAM" id="SSF56235">
    <property type="entry name" value="N-terminal nucleophile aminohydrolases (Ntn hydrolases)"/>
    <property type="match status" value="1"/>
</dbReference>
<name>A0ABW9LJL5_9MYCO</name>
<dbReference type="InterPro" id="IPR010430">
    <property type="entry name" value="DUF1028"/>
</dbReference>
<accession>A0ABW9LJL5</accession>
<reference evidence="1 2" key="1">
    <citation type="submission" date="2024-12" db="EMBL/GenBank/DDBJ databases">
        <title>The coexistence of Mycolicibacterium septicum and Mycolicibacterium nivoides in clinical samples.</title>
        <authorList>
            <person name="Wang C."/>
            <person name="Feng Y."/>
            <person name="Zong Z."/>
        </authorList>
    </citation>
    <scope>NUCLEOTIDE SEQUENCE [LARGE SCALE GENOMIC DNA]</scope>
    <source>
        <strain evidence="1 2">120309</strain>
    </source>
</reference>
<comment type="caution">
    <text evidence="1">The sequence shown here is derived from an EMBL/GenBank/DDBJ whole genome shotgun (WGS) entry which is preliminary data.</text>
</comment>
<dbReference type="Gene3D" id="3.60.20.10">
    <property type="entry name" value="Glutamine Phosphoribosylpyrophosphate, subunit 1, domain 1"/>
    <property type="match status" value="1"/>
</dbReference>
<gene>
    <name evidence="1" type="ORF">ACK4CT_30065</name>
</gene>
<proteinExistence type="predicted"/>
<dbReference type="PANTHER" id="PTHR39328">
    <property type="entry name" value="BLL2871 PROTEIN"/>
    <property type="match status" value="1"/>
</dbReference>
<dbReference type="Pfam" id="PF06267">
    <property type="entry name" value="DUF1028"/>
    <property type="match status" value="1"/>
</dbReference>
<keyword evidence="2" id="KW-1185">Reference proteome</keyword>
<protein>
    <submittedName>
        <fullName evidence="1">DUF1028 domain-containing protein</fullName>
    </submittedName>
</protein>
<dbReference type="RefSeq" id="WP_090423981.1">
    <property type="nucleotide sequence ID" value="NZ_CP034072.1"/>
</dbReference>
<dbReference type="Proteomes" id="UP001635816">
    <property type="component" value="Unassembled WGS sequence"/>
</dbReference>
<evidence type="ECO:0000313" key="1">
    <source>
        <dbReference type="EMBL" id="MFN6547449.1"/>
    </source>
</evidence>
<dbReference type="InterPro" id="IPR029055">
    <property type="entry name" value="Ntn_hydrolases_N"/>
</dbReference>
<dbReference type="GeneID" id="300559497"/>
<dbReference type="EMBL" id="JBKBDD010000015">
    <property type="protein sequence ID" value="MFN6547449.1"/>
    <property type="molecule type" value="Genomic_DNA"/>
</dbReference>
<sequence length="224" mass="23487">MTFSLAGRCSRTGMFGAVVTSSSPAVAARCVWARSGVGVACTQNVTDPTLGSKLLDRLAAGADARGAMDQVVASAAYPEYRQLTVIDAAGNMGFHSGACTLGTHTVATGLDVIAAGNLLSSDKVPQAMVEAFEAAPDEHLGDRLLAGLRAGEAAGGEEGPVHSCGLLVVFDAEWPLTDLRVDWDDDPITRLEDIWSVWQPQAQDYTLRARRPDLAPSYGVPGDE</sequence>
<dbReference type="PANTHER" id="PTHR39328:SF1">
    <property type="entry name" value="BLL2871 PROTEIN"/>
    <property type="match status" value="1"/>
</dbReference>